<feature type="region of interest" description="Disordered" evidence="1">
    <location>
        <begin position="81"/>
        <end position="159"/>
    </location>
</feature>
<dbReference type="OrthoDB" id="8964191at2759"/>
<reference evidence="2 3" key="1">
    <citation type="submission" date="2018-10" db="EMBL/GenBank/DDBJ databases">
        <title>Genome assembly for a Yunnan-Guizhou Plateau 3E fish, Anabarilius grahami (Regan), and its evolutionary and genetic applications.</title>
        <authorList>
            <person name="Jiang W."/>
        </authorList>
    </citation>
    <scope>NUCLEOTIDE SEQUENCE [LARGE SCALE GENOMIC DNA]</scope>
    <source>
        <strain evidence="2">AG-KIZ</strain>
        <tissue evidence="2">Muscle</tissue>
    </source>
</reference>
<evidence type="ECO:0000313" key="3">
    <source>
        <dbReference type="Proteomes" id="UP000281406"/>
    </source>
</evidence>
<comment type="caution">
    <text evidence="2">The sequence shown here is derived from an EMBL/GenBank/DDBJ whole genome shotgun (WGS) entry which is preliminary data.</text>
</comment>
<name>A0A3N0YS91_ANAGA</name>
<dbReference type="Proteomes" id="UP000281406">
    <property type="component" value="Unassembled WGS sequence"/>
</dbReference>
<evidence type="ECO:0000256" key="1">
    <source>
        <dbReference type="SAM" id="MobiDB-lite"/>
    </source>
</evidence>
<proteinExistence type="predicted"/>
<protein>
    <submittedName>
        <fullName evidence="2">Uncharacterized protein</fullName>
    </submittedName>
</protein>
<evidence type="ECO:0000313" key="2">
    <source>
        <dbReference type="EMBL" id="ROL49044.1"/>
    </source>
</evidence>
<accession>A0A3N0YS91</accession>
<sequence>MDPAVALLCLEQRDRSLESHTLDFLELACLTHYPDRSLCVFYISSLSERSRARLPGSGPQKDFAALVEWVLVSNDSPFTVGPAEDDFATSPTPLPEASQPPSTNVTTEMFHVPTADRGGQPTAMDEPGPRKGSDSTIAPEPTSQQGSDQVREPVTSPDGEGLLVELEGWEESSAHNTTTMETMTDTGKYAEELKEPPSPASSVTQSHSQFLSPTISALQPLDISHITDGDVKHLQALHSIHSRRSPASTSSLHAPCSTSARRHFSVTLAPPSLGSTGHHQPYGFSGLPRLSGSALVSRPPACTYGSVWLLLPSSSAYILGPTGSASALWMSASSSDARHHGSSSVSRTIGCAWARRLCSSIWVSS</sequence>
<organism evidence="2 3">
    <name type="scientific">Anabarilius grahami</name>
    <name type="common">Kanglang fish</name>
    <name type="synonym">Barilius grahami</name>
    <dbReference type="NCBI Taxonomy" id="495550"/>
    <lineage>
        <taxon>Eukaryota</taxon>
        <taxon>Metazoa</taxon>
        <taxon>Chordata</taxon>
        <taxon>Craniata</taxon>
        <taxon>Vertebrata</taxon>
        <taxon>Euteleostomi</taxon>
        <taxon>Actinopterygii</taxon>
        <taxon>Neopterygii</taxon>
        <taxon>Teleostei</taxon>
        <taxon>Ostariophysi</taxon>
        <taxon>Cypriniformes</taxon>
        <taxon>Xenocyprididae</taxon>
        <taxon>Xenocypridinae</taxon>
        <taxon>Xenocypridinae incertae sedis</taxon>
        <taxon>Anabarilius</taxon>
    </lineage>
</organism>
<dbReference type="EMBL" id="RJVU01027559">
    <property type="protein sequence ID" value="ROL49044.1"/>
    <property type="molecule type" value="Genomic_DNA"/>
</dbReference>
<dbReference type="AlphaFoldDB" id="A0A3N0YS91"/>
<keyword evidence="3" id="KW-1185">Reference proteome</keyword>
<gene>
    <name evidence="2" type="ORF">DPX16_16659</name>
</gene>